<keyword evidence="4" id="KW-1185">Reference proteome</keyword>
<proteinExistence type="predicted"/>
<sequence>MALYPRMRDLREDLDYSQAKMAAALGLYKTTYARYESGERDIPLSVAIKIAVYHHVTLDYLCGLSDKKTADS</sequence>
<evidence type="ECO:0000256" key="1">
    <source>
        <dbReference type="ARBA" id="ARBA00023125"/>
    </source>
</evidence>
<dbReference type="SMART" id="SM00530">
    <property type="entry name" value="HTH_XRE"/>
    <property type="match status" value="1"/>
</dbReference>
<dbReference type="PANTHER" id="PTHR46558:SF14">
    <property type="entry name" value="HTH-TYPE TRANSCRIPTIONAL REGULATOR ANSR"/>
    <property type="match status" value="1"/>
</dbReference>
<dbReference type="EMBL" id="CP011307">
    <property type="protein sequence ID" value="ALP95740.1"/>
    <property type="molecule type" value="Genomic_DNA"/>
</dbReference>
<dbReference type="InterPro" id="IPR010982">
    <property type="entry name" value="Lambda_DNA-bd_dom_sf"/>
</dbReference>
<evidence type="ECO:0000259" key="2">
    <source>
        <dbReference type="PROSITE" id="PS50943"/>
    </source>
</evidence>
<dbReference type="RefSeq" id="WP_058118668.1">
    <property type="nucleotide sequence ID" value="NZ_CALICV010000107.1"/>
</dbReference>
<keyword evidence="1" id="KW-0238">DNA-binding</keyword>
<dbReference type="CDD" id="cd00093">
    <property type="entry name" value="HTH_XRE"/>
    <property type="match status" value="1"/>
</dbReference>
<dbReference type="PANTHER" id="PTHR46558">
    <property type="entry name" value="TRACRIPTIONAL REGULATORY PROTEIN-RELATED-RELATED"/>
    <property type="match status" value="1"/>
</dbReference>
<dbReference type="AlphaFoldDB" id="A0A0S2W8S1"/>
<accession>A0A0S2W8S1</accession>
<dbReference type="Gene3D" id="1.10.260.40">
    <property type="entry name" value="lambda repressor-like DNA-binding domains"/>
    <property type="match status" value="1"/>
</dbReference>
<feature type="domain" description="HTH cro/C1-type" evidence="2">
    <location>
        <begin position="7"/>
        <end position="61"/>
    </location>
</feature>
<reference evidence="3 4" key="1">
    <citation type="journal article" date="2015" name="Nat. Commun.">
        <title>Production of butyrate from lysine and the Amadori product fructoselysine by a human gut commensal.</title>
        <authorList>
            <person name="Bui T.P."/>
            <person name="Ritari J."/>
            <person name="Boeren S."/>
            <person name="de Waard P."/>
            <person name="Plugge C.M."/>
            <person name="de Vos W.M."/>
        </authorList>
    </citation>
    <scope>NUCLEOTIDE SEQUENCE [LARGE SCALE GENOMIC DNA]</scope>
    <source>
        <strain evidence="3 4">AF211</strain>
    </source>
</reference>
<dbReference type="eggNOG" id="COG1476">
    <property type="taxonomic scope" value="Bacteria"/>
</dbReference>
<dbReference type="SUPFAM" id="SSF47413">
    <property type="entry name" value="lambda repressor-like DNA-binding domains"/>
    <property type="match status" value="1"/>
</dbReference>
<evidence type="ECO:0000313" key="3">
    <source>
        <dbReference type="EMBL" id="ALP95740.1"/>
    </source>
</evidence>
<reference evidence="4" key="2">
    <citation type="submission" date="2015-04" db="EMBL/GenBank/DDBJ databases">
        <title>A butyrogenic pathway from the amino acid lysine in a human gut commensal.</title>
        <authorList>
            <person name="de Vos W.M."/>
            <person name="Bui N.T.P."/>
            <person name="Plugge C.M."/>
            <person name="Ritari J."/>
        </authorList>
    </citation>
    <scope>NUCLEOTIDE SEQUENCE [LARGE SCALE GENOMIC DNA]</scope>
    <source>
        <strain evidence="4">AF211</strain>
    </source>
</reference>
<organism evidence="3 4">
    <name type="scientific">Intestinimonas butyriciproducens</name>
    <dbReference type="NCBI Taxonomy" id="1297617"/>
    <lineage>
        <taxon>Bacteria</taxon>
        <taxon>Bacillati</taxon>
        <taxon>Bacillota</taxon>
        <taxon>Clostridia</taxon>
        <taxon>Eubacteriales</taxon>
        <taxon>Intestinimonas</taxon>
    </lineage>
</organism>
<dbReference type="KEGG" id="ibu:IB211_03352"/>
<dbReference type="GO" id="GO:0003677">
    <property type="term" value="F:DNA binding"/>
    <property type="evidence" value="ECO:0007669"/>
    <property type="project" value="UniProtKB-KW"/>
</dbReference>
<dbReference type="Proteomes" id="UP000064844">
    <property type="component" value="Chromosome"/>
</dbReference>
<dbReference type="PROSITE" id="PS50943">
    <property type="entry name" value="HTH_CROC1"/>
    <property type="match status" value="1"/>
</dbReference>
<protein>
    <submittedName>
        <fullName evidence="3">Transcriptional regulator, XRE family</fullName>
    </submittedName>
</protein>
<dbReference type="InterPro" id="IPR001387">
    <property type="entry name" value="Cro/C1-type_HTH"/>
</dbReference>
<gene>
    <name evidence="3" type="ORF">IB211_03352</name>
</gene>
<name>A0A0S2W8S1_9FIRM</name>
<evidence type="ECO:0000313" key="4">
    <source>
        <dbReference type="Proteomes" id="UP000064844"/>
    </source>
</evidence>
<dbReference type="STRING" id="1297617.IB211_03352"/>
<dbReference type="Pfam" id="PF01381">
    <property type="entry name" value="HTH_3"/>
    <property type="match status" value="1"/>
</dbReference>